<feature type="binding site" description="in other chain" evidence="10">
    <location>
        <position position="18"/>
    </location>
    <ligand>
        <name>ATP</name>
        <dbReference type="ChEBI" id="CHEBI:30616"/>
        <note>ligand shared between two neighboring subunits</note>
    </ligand>
</feature>
<dbReference type="EC" id="2.5.1.6" evidence="10"/>
<comment type="function">
    <text evidence="10">Catalyzes the formation of S-adenosylmethionine (AdoMet) from methionine and ATP. The overall synthetic reaction is composed of two sequential steps, AdoMet formation and the subsequent tripolyphosphate hydrolysis which occurs prior to release of AdoMet from the enzyme.</text>
</comment>
<feature type="region of interest" description="Flexible loop" evidence="10">
    <location>
        <begin position="95"/>
        <end position="105"/>
    </location>
</feature>
<dbReference type="Pfam" id="PF02773">
    <property type="entry name" value="S-AdoMet_synt_C"/>
    <property type="match status" value="1"/>
</dbReference>
<dbReference type="GO" id="GO:0004478">
    <property type="term" value="F:methionine adenosyltransferase activity"/>
    <property type="evidence" value="ECO:0007669"/>
    <property type="project" value="UniProtKB-UniRule"/>
</dbReference>
<keyword evidence="7 10" id="KW-0067">ATP-binding</keyword>
<evidence type="ECO:0000256" key="1">
    <source>
        <dbReference type="ARBA" id="ARBA00005224"/>
    </source>
</evidence>
<comment type="subcellular location">
    <subcellularLocation>
        <location evidence="10 11">Cytoplasm</location>
    </subcellularLocation>
</comment>
<dbReference type="KEGG" id="mmio:HLA92_01880"/>
<keyword evidence="5 10" id="KW-0479">Metal-binding</keyword>
<dbReference type="GO" id="GO:0000287">
    <property type="term" value="F:magnesium ion binding"/>
    <property type="evidence" value="ECO:0007669"/>
    <property type="project" value="UniProtKB-UniRule"/>
</dbReference>
<dbReference type="EMBL" id="CP053097">
    <property type="protein sequence ID" value="QJR44175.1"/>
    <property type="molecule type" value="Genomic_DNA"/>
</dbReference>
<evidence type="ECO:0000256" key="3">
    <source>
        <dbReference type="ARBA" id="ARBA00022563"/>
    </source>
</evidence>
<dbReference type="Gene3D" id="3.30.300.10">
    <property type="match status" value="3"/>
</dbReference>
<dbReference type="Pfam" id="PF00438">
    <property type="entry name" value="S-AdoMet_synt_N"/>
    <property type="match status" value="1"/>
</dbReference>
<feature type="domain" description="S-adenosylmethionine synthetase N-terminal" evidence="13">
    <location>
        <begin position="8"/>
        <end position="96"/>
    </location>
</feature>
<evidence type="ECO:0000259" key="14">
    <source>
        <dbReference type="Pfam" id="PF02772"/>
    </source>
</evidence>
<dbReference type="HAMAP" id="MF_00086">
    <property type="entry name" value="S_AdoMet_synth1"/>
    <property type="match status" value="1"/>
</dbReference>
<dbReference type="InterPro" id="IPR022630">
    <property type="entry name" value="S-AdoMet_synt_C"/>
</dbReference>
<feature type="binding site" description="in other chain" evidence="10">
    <location>
        <position position="59"/>
    </location>
    <ligand>
        <name>L-methionine</name>
        <dbReference type="ChEBI" id="CHEBI:57844"/>
        <note>ligand shared between two neighboring subunits</note>
    </ligand>
</feature>
<dbReference type="NCBIfam" id="TIGR01034">
    <property type="entry name" value="metK"/>
    <property type="match status" value="1"/>
</dbReference>
<dbReference type="InterPro" id="IPR022636">
    <property type="entry name" value="S-AdoMet_synthetase_sfam"/>
</dbReference>
<evidence type="ECO:0000313" key="17">
    <source>
        <dbReference type="Proteomes" id="UP000502118"/>
    </source>
</evidence>
<dbReference type="AlphaFoldDB" id="A0A6M4JCU2"/>
<dbReference type="RefSeq" id="WP_171112986.1">
    <property type="nucleotide sequence ID" value="NZ_CP053097.1"/>
</dbReference>
<dbReference type="PROSITE" id="PS00376">
    <property type="entry name" value="ADOMET_SYNTHASE_1"/>
    <property type="match status" value="1"/>
</dbReference>
<keyword evidence="8 10" id="KW-0460">Magnesium</keyword>
<evidence type="ECO:0000313" key="16">
    <source>
        <dbReference type="EMBL" id="QJR44175.1"/>
    </source>
</evidence>
<dbReference type="InterPro" id="IPR022628">
    <property type="entry name" value="S-AdoMet_synt_N"/>
</dbReference>
<sequence length="381" mass="42572">MSNFNYKSFTAESVGAGHPDKICDQISDAILDSILKKDKNARVACEVFATNRMIVIGGEISTTAYVDVVKVAWKVLKRLDYKETDFSIVSAINSQSPDIALGVDQKDNEIGAGDQGIVYGYAINETSQYIPLSLAISHELVKEAEYLRKTRKITEIKSDMKSQVTCILDNHNKFQVQKVLMSIQHFKNVNLENLKSKIKKMVIDPVLKKFNQDINVEFLFNPTGRFIIGGPVGDTGLTGRKIIVDTYGGRAHHGGGAFSGKDYTKIDRSAAYMARYIAKNIVAANWADEIEIQISYAIGRPKPQSIAITTFNSAKIDENLILKAINENFDLSVKGIINTLDLKNVSYLKTATYGHFGRDDENFNWEKLDKVDQLKAWLLEQ</sequence>
<proteinExistence type="inferred from homology"/>
<dbReference type="InterPro" id="IPR002133">
    <property type="entry name" value="S-AdoMet_synthetase"/>
</dbReference>
<evidence type="ECO:0000256" key="11">
    <source>
        <dbReference type="RuleBase" id="RU000542"/>
    </source>
</evidence>
<feature type="binding site" description="in other chain" evidence="10">
    <location>
        <position position="265"/>
    </location>
    <ligand>
        <name>L-methionine</name>
        <dbReference type="ChEBI" id="CHEBI:57844"/>
        <note>ligand shared between two neighboring subunits</note>
    </ligand>
</feature>
<feature type="binding site" description="in other chain" evidence="10">
    <location>
        <begin position="240"/>
        <end position="241"/>
    </location>
    <ligand>
        <name>ATP</name>
        <dbReference type="ChEBI" id="CHEBI:30616"/>
        <note>ligand shared between two neighboring subunits</note>
    </ligand>
</feature>
<keyword evidence="3 10" id="KW-0554">One-carbon metabolism</keyword>
<evidence type="ECO:0000259" key="15">
    <source>
        <dbReference type="Pfam" id="PF02773"/>
    </source>
</evidence>
<dbReference type="Pfam" id="PF02772">
    <property type="entry name" value="S-AdoMet_synt_M"/>
    <property type="match status" value="1"/>
</dbReference>
<dbReference type="SUPFAM" id="SSF55973">
    <property type="entry name" value="S-adenosylmethionine synthetase"/>
    <property type="match status" value="3"/>
</dbReference>
<keyword evidence="10" id="KW-0963">Cytoplasm</keyword>
<evidence type="ECO:0000256" key="8">
    <source>
        <dbReference type="ARBA" id="ARBA00022842"/>
    </source>
</evidence>
<dbReference type="GO" id="GO:0005524">
    <property type="term" value="F:ATP binding"/>
    <property type="evidence" value="ECO:0007669"/>
    <property type="project" value="UniProtKB-UniRule"/>
</dbReference>
<comment type="cofactor">
    <cofactor evidence="10">
        <name>Mg(2+)</name>
        <dbReference type="ChEBI" id="CHEBI:18420"/>
    </cofactor>
    <text evidence="10">Binds 2 divalent ions per subunit.</text>
</comment>
<keyword evidence="9 10" id="KW-0630">Potassium</keyword>
<protein>
    <recommendedName>
        <fullName evidence="10">S-adenosylmethionine synthase</fullName>
        <shortName evidence="10">AdoMet synthase</shortName>
        <ecNumber evidence="10">2.5.1.6</ecNumber>
    </recommendedName>
    <alternativeName>
        <fullName evidence="10">MAT</fullName>
    </alternativeName>
    <alternativeName>
        <fullName evidence="10">Methionine adenosyltransferase</fullName>
    </alternativeName>
</protein>
<evidence type="ECO:0000256" key="12">
    <source>
        <dbReference type="RuleBase" id="RU004462"/>
    </source>
</evidence>
<feature type="domain" description="S-adenosylmethionine synthetase central" evidence="14">
    <location>
        <begin position="109"/>
        <end position="226"/>
    </location>
</feature>
<keyword evidence="6 10" id="KW-0547">Nucleotide-binding</keyword>
<comment type="catalytic activity">
    <reaction evidence="10">
        <text>L-methionine + ATP + H2O = S-adenosyl-L-methionine + phosphate + diphosphate</text>
        <dbReference type="Rhea" id="RHEA:21080"/>
        <dbReference type="ChEBI" id="CHEBI:15377"/>
        <dbReference type="ChEBI" id="CHEBI:30616"/>
        <dbReference type="ChEBI" id="CHEBI:33019"/>
        <dbReference type="ChEBI" id="CHEBI:43474"/>
        <dbReference type="ChEBI" id="CHEBI:57844"/>
        <dbReference type="ChEBI" id="CHEBI:59789"/>
        <dbReference type="EC" id="2.5.1.6"/>
    </reaction>
</comment>
<comment type="cofactor">
    <cofactor evidence="10">
        <name>K(+)</name>
        <dbReference type="ChEBI" id="CHEBI:29103"/>
    </cofactor>
    <text evidence="10">Binds 1 potassium ion per subunit.</text>
</comment>
<dbReference type="PIRSF" id="PIRSF000497">
    <property type="entry name" value="MAT"/>
    <property type="match status" value="1"/>
</dbReference>
<comment type="subunit">
    <text evidence="10">Homotetramer; dimer of dimers.</text>
</comment>
<evidence type="ECO:0000256" key="7">
    <source>
        <dbReference type="ARBA" id="ARBA00022840"/>
    </source>
</evidence>
<feature type="binding site" evidence="10">
    <location>
        <position position="257"/>
    </location>
    <ligand>
        <name>ATP</name>
        <dbReference type="ChEBI" id="CHEBI:30616"/>
        <note>ligand shared between two neighboring subunits</note>
    </ligand>
</feature>
<gene>
    <name evidence="10" type="primary">metK</name>
    <name evidence="16" type="ORF">HLA92_01880</name>
</gene>
<feature type="binding site" evidence="10">
    <location>
        <position position="234"/>
    </location>
    <ligand>
        <name>L-methionine</name>
        <dbReference type="ChEBI" id="CHEBI:57844"/>
        <note>ligand shared between two neighboring subunits</note>
    </ligand>
</feature>
<dbReference type="Proteomes" id="UP000502118">
    <property type="component" value="Chromosome"/>
</dbReference>
<evidence type="ECO:0000256" key="5">
    <source>
        <dbReference type="ARBA" id="ARBA00022723"/>
    </source>
</evidence>
<dbReference type="InterPro" id="IPR022631">
    <property type="entry name" value="ADOMET_SYNTHASE_CS"/>
</dbReference>
<evidence type="ECO:0000259" key="13">
    <source>
        <dbReference type="Pfam" id="PF00438"/>
    </source>
</evidence>
<comment type="similarity">
    <text evidence="2 10 12">Belongs to the AdoMet synthase family.</text>
</comment>
<feature type="binding site" description="in other chain" evidence="10">
    <location>
        <begin position="225"/>
        <end position="226"/>
    </location>
    <ligand>
        <name>ATP</name>
        <dbReference type="ChEBI" id="CHEBI:30616"/>
        <note>ligand shared between two neighboring subunits</note>
    </ligand>
</feature>
<evidence type="ECO:0000256" key="4">
    <source>
        <dbReference type="ARBA" id="ARBA00022679"/>
    </source>
</evidence>
<dbReference type="CDD" id="cd18079">
    <property type="entry name" value="S-AdoMet_synt"/>
    <property type="match status" value="1"/>
</dbReference>
<name>A0A6M4JCU2_9MOLU</name>
<evidence type="ECO:0000256" key="6">
    <source>
        <dbReference type="ARBA" id="ARBA00022741"/>
    </source>
</evidence>
<dbReference type="InterPro" id="IPR022629">
    <property type="entry name" value="S-AdoMet_synt_central"/>
</dbReference>
<feature type="binding site" evidence="10">
    <location>
        <position position="20"/>
    </location>
    <ligand>
        <name>Mg(2+)</name>
        <dbReference type="ChEBI" id="CHEBI:18420"/>
    </ligand>
</feature>
<accession>A0A6M4JCU2</accession>
<feature type="binding site" evidence="10">
    <location>
        <position position="46"/>
    </location>
    <ligand>
        <name>K(+)</name>
        <dbReference type="ChEBI" id="CHEBI:29103"/>
    </ligand>
</feature>
<evidence type="ECO:0000256" key="2">
    <source>
        <dbReference type="ARBA" id="ARBA00009685"/>
    </source>
</evidence>
<dbReference type="GO" id="GO:0006556">
    <property type="term" value="P:S-adenosylmethionine biosynthetic process"/>
    <property type="evidence" value="ECO:0007669"/>
    <property type="project" value="UniProtKB-UniRule"/>
</dbReference>
<feature type="binding site" description="in other chain" evidence="10">
    <location>
        <begin position="159"/>
        <end position="161"/>
    </location>
    <ligand>
        <name>ATP</name>
        <dbReference type="ChEBI" id="CHEBI:30616"/>
        <note>ligand shared between two neighboring subunits</note>
    </ligand>
</feature>
<feature type="binding site" description="in other chain" evidence="10">
    <location>
        <position position="95"/>
    </location>
    <ligand>
        <name>L-methionine</name>
        <dbReference type="ChEBI" id="CHEBI:57844"/>
        <note>ligand shared between two neighboring subunits</note>
    </ligand>
</feature>
<dbReference type="PROSITE" id="PS00377">
    <property type="entry name" value="ADOMET_SYNTHASE_2"/>
    <property type="match status" value="1"/>
</dbReference>
<dbReference type="GO" id="GO:0005737">
    <property type="term" value="C:cytoplasm"/>
    <property type="evidence" value="ECO:0007669"/>
    <property type="project" value="UniProtKB-SubCell"/>
</dbReference>
<keyword evidence="4 10" id="KW-0808">Transferase</keyword>
<reference evidence="16 17" key="1">
    <citation type="submission" date="2020-05" db="EMBL/GenBank/DDBJ databases">
        <title>Novel Mycoplasma species detected in Mirounga angustirostris (northern elephant seal) from the USA.</title>
        <authorList>
            <person name="Volokhov D.V."/>
        </authorList>
    </citation>
    <scope>NUCLEOTIDE SEQUENCE [LARGE SCALE GENOMIC DNA]</scope>
    <source>
        <strain evidence="16 17">Mirounga ES2806-NAS</strain>
    </source>
</reference>
<dbReference type="GO" id="GO:0006730">
    <property type="term" value="P:one-carbon metabolic process"/>
    <property type="evidence" value="ECO:0007669"/>
    <property type="project" value="UniProtKB-KW"/>
</dbReference>
<dbReference type="UniPathway" id="UPA00315">
    <property type="reaction ID" value="UER00080"/>
</dbReference>
<evidence type="ECO:0000256" key="9">
    <source>
        <dbReference type="ARBA" id="ARBA00022958"/>
    </source>
</evidence>
<organism evidence="16 17">
    <name type="scientific">Mycoplasma miroungirhinis</name>
    <dbReference type="NCBI Taxonomy" id="754516"/>
    <lineage>
        <taxon>Bacteria</taxon>
        <taxon>Bacillati</taxon>
        <taxon>Mycoplasmatota</taxon>
        <taxon>Mollicutes</taxon>
        <taxon>Mycoplasmataceae</taxon>
        <taxon>Mycoplasma</taxon>
    </lineage>
</organism>
<comment type="pathway">
    <text evidence="1 10">Amino-acid biosynthesis; S-adenosyl-L-methionine biosynthesis; S-adenosyl-L-methionine from L-methionine: step 1/1.</text>
</comment>
<feature type="binding site" evidence="10">
    <location>
        <position position="234"/>
    </location>
    <ligand>
        <name>ATP</name>
        <dbReference type="ChEBI" id="CHEBI:30616"/>
        <note>ligand shared between two neighboring subunits</note>
    </ligand>
</feature>
<feature type="domain" description="S-adenosylmethionine synthetase C-terminal" evidence="15">
    <location>
        <begin position="228"/>
        <end position="367"/>
    </location>
</feature>
<dbReference type="PANTHER" id="PTHR11964">
    <property type="entry name" value="S-ADENOSYLMETHIONINE SYNTHETASE"/>
    <property type="match status" value="1"/>
</dbReference>
<evidence type="ECO:0000256" key="10">
    <source>
        <dbReference type="HAMAP-Rule" id="MF_00086"/>
    </source>
</evidence>
<keyword evidence="17" id="KW-1185">Reference proteome</keyword>
<feature type="binding site" evidence="10">
    <location>
        <position position="261"/>
    </location>
    <ligand>
        <name>ATP</name>
        <dbReference type="ChEBI" id="CHEBI:30616"/>
        <note>ligand shared between two neighboring subunits</note>
    </ligand>
</feature>